<dbReference type="KEGG" id="ehx:EMIHUDRAFT_98299"/>
<dbReference type="AlphaFoldDB" id="A0A0D3KMC7"/>
<proteinExistence type="predicted"/>
<evidence type="ECO:0000259" key="2">
    <source>
        <dbReference type="Pfam" id="PF20662"/>
    </source>
</evidence>
<dbReference type="PANTHER" id="PTHR24016:SF0">
    <property type="entry name" value="CONSERVED OLIGOMERIC GOLGI COMPLEX SUBUNIT 4"/>
    <property type="match status" value="1"/>
</dbReference>
<keyword evidence="4" id="KW-1185">Reference proteome</keyword>
<dbReference type="Pfam" id="PF20662">
    <property type="entry name" value="COG4_C"/>
    <property type="match status" value="1"/>
</dbReference>
<dbReference type="PANTHER" id="PTHR24016">
    <property type="entry name" value="CONSERVED OLIGOMERIC GOLGI COMPLEX SUBUNIT 4"/>
    <property type="match status" value="1"/>
</dbReference>
<dbReference type="HOGENOM" id="CLU_312489_0_0_1"/>
<dbReference type="GeneID" id="17282182"/>
<organism evidence="3 4">
    <name type="scientific">Emiliania huxleyi (strain CCMP1516)</name>
    <dbReference type="NCBI Taxonomy" id="280463"/>
    <lineage>
        <taxon>Eukaryota</taxon>
        <taxon>Haptista</taxon>
        <taxon>Haptophyta</taxon>
        <taxon>Prymnesiophyceae</taxon>
        <taxon>Isochrysidales</taxon>
        <taxon>Noelaerhabdaceae</taxon>
        <taxon>Emiliania</taxon>
    </lineage>
</organism>
<dbReference type="EnsemblProtists" id="EOD36912">
    <property type="protein sequence ID" value="EOD36912"/>
    <property type="gene ID" value="EMIHUDRAFT_98299"/>
</dbReference>
<dbReference type="PaxDb" id="2903-EOD36912"/>
<evidence type="ECO:0000313" key="3">
    <source>
        <dbReference type="EnsemblProtists" id="EOD36912"/>
    </source>
</evidence>
<protein>
    <recommendedName>
        <fullName evidence="2">Conserved oligomeric Golgi complex subunit 4 C-terminal domain-containing protein</fullName>
    </recommendedName>
</protein>
<name>A0A0D3KMC7_EMIH1</name>
<feature type="region of interest" description="Disordered" evidence="1">
    <location>
        <begin position="73"/>
        <end position="107"/>
    </location>
</feature>
<dbReference type="STRING" id="2903.R1DPJ8"/>
<feature type="domain" description="Conserved oligomeric Golgi complex subunit 4 C-terminal" evidence="2">
    <location>
        <begin position="765"/>
        <end position="906"/>
    </location>
</feature>
<evidence type="ECO:0000313" key="4">
    <source>
        <dbReference type="Proteomes" id="UP000013827"/>
    </source>
</evidence>
<feature type="region of interest" description="Disordered" evidence="1">
    <location>
        <begin position="273"/>
        <end position="297"/>
    </location>
</feature>
<evidence type="ECO:0000256" key="1">
    <source>
        <dbReference type="SAM" id="MobiDB-lite"/>
    </source>
</evidence>
<feature type="compositionally biased region" description="Low complexity" evidence="1">
    <location>
        <begin position="89"/>
        <end position="107"/>
    </location>
</feature>
<accession>A0A0D3KMC7</accession>
<dbReference type="Gene3D" id="1.20.58.1970">
    <property type="match status" value="1"/>
</dbReference>
<dbReference type="RefSeq" id="XP_005789341.1">
    <property type="nucleotide sequence ID" value="XM_005789284.1"/>
</dbReference>
<reference evidence="3" key="2">
    <citation type="submission" date="2024-10" db="UniProtKB">
        <authorList>
            <consortium name="EnsemblProtists"/>
        </authorList>
    </citation>
    <scope>IDENTIFICATION</scope>
</reference>
<feature type="compositionally biased region" description="Pro residues" evidence="1">
    <location>
        <begin position="278"/>
        <end position="287"/>
    </location>
</feature>
<dbReference type="eggNOG" id="KOG0412">
    <property type="taxonomic scope" value="Eukaryota"/>
</dbReference>
<reference evidence="4" key="1">
    <citation type="journal article" date="2013" name="Nature">
        <title>Pan genome of the phytoplankton Emiliania underpins its global distribution.</title>
        <authorList>
            <person name="Read B.A."/>
            <person name="Kegel J."/>
            <person name="Klute M.J."/>
            <person name="Kuo A."/>
            <person name="Lefebvre S.C."/>
            <person name="Maumus F."/>
            <person name="Mayer C."/>
            <person name="Miller J."/>
            <person name="Monier A."/>
            <person name="Salamov A."/>
            <person name="Young J."/>
            <person name="Aguilar M."/>
            <person name="Claverie J.M."/>
            <person name="Frickenhaus S."/>
            <person name="Gonzalez K."/>
            <person name="Herman E.K."/>
            <person name="Lin Y.C."/>
            <person name="Napier J."/>
            <person name="Ogata H."/>
            <person name="Sarno A.F."/>
            <person name="Shmutz J."/>
            <person name="Schroeder D."/>
            <person name="de Vargas C."/>
            <person name="Verret F."/>
            <person name="von Dassow P."/>
            <person name="Valentin K."/>
            <person name="Van de Peer Y."/>
            <person name="Wheeler G."/>
            <person name="Dacks J.B."/>
            <person name="Delwiche C.F."/>
            <person name="Dyhrman S.T."/>
            <person name="Glockner G."/>
            <person name="John U."/>
            <person name="Richards T."/>
            <person name="Worden A.Z."/>
            <person name="Zhang X."/>
            <person name="Grigoriev I.V."/>
            <person name="Allen A.E."/>
            <person name="Bidle K."/>
            <person name="Borodovsky M."/>
            <person name="Bowler C."/>
            <person name="Brownlee C."/>
            <person name="Cock J.M."/>
            <person name="Elias M."/>
            <person name="Gladyshev V.N."/>
            <person name="Groth M."/>
            <person name="Guda C."/>
            <person name="Hadaegh A."/>
            <person name="Iglesias-Rodriguez M.D."/>
            <person name="Jenkins J."/>
            <person name="Jones B.M."/>
            <person name="Lawson T."/>
            <person name="Leese F."/>
            <person name="Lindquist E."/>
            <person name="Lobanov A."/>
            <person name="Lomsadze A."/>
            <person name="Malik S.B."/>
            <person name="Marsh M.E."/>
            <person name="Mackinder L."/>
            <person name="Mock T."/>
            <person name="Mueller-Roeber B."/>
            <person name="Pagarete A."/>
            <person name="Parker M."/>
            <person name="Probert I."/>
            <person name="Quesneville H."/>
            <person name="Raines C."/>
            <person name="Rensing S.A."/>
            <person name="Riano-Pachon D.M."/>
            <person name="Richier S."/>
            <person name="Rokitta S."/>
            <person name="Shiraiwa Y."/>
            <person name="Soanes D.M."/>
            <person name="van der Giezen M."/>
            <person name="Wahlund T.M."/>
            <person name="Williams B."/>
            <person name="Wilson W."/>
            <person name="Wolfe G."/>
            <person name="Wurch L.L."/>
        </authorList>
    </citation>
    <scope>NUCLEOTIDE SEQUENCE</scope>
</reference>
<sequence length="939" mass="93604">MPALSAAVEASLATSTVGVAPKGTLTSVTARAGAPRSATASAARALASACASPAALDKALEALLLREAAAEESGGQAELDGDDHSSFRGSTAAAEPGGSAEAAAEQVELSAEALDPEELDLEAISSALGALDSAEASVEAELRSLRAEAMRATTAALPALQQATSSATDEGARIGAALGKLGTESAATAALVADSAAALAALEARRAEAAARLSLVERLLELDAAEAAADAALSSGNFEARGITAGPHRWPSPLALTTGPHHWASPLALLPTSREPAALPPDKPPSTRPAAAAHAQGALSSVRAAGSAIEPQTRARAEAAHARVESAVRAGLADGLADKALPAVCRFVSLLARLGSPAEGRSSLSAFCRARVEAAALPTAAEEEEKALAVLPARLARLLRATAEALGGVTQALGPTAAAAAAGAGPSGGKGDHAAAGAAEEEAAAAAEEARGLCLELYACSLSLGLLDELTGLLRGAAQYDAYAAPFLAPSAARTPSARPPASPATLGGTEGFLELRRALEALSSQYAWAATIKAIRLDAALEEEAAAVGGAAGGGAGAAATSGVRGATGRFRRPALAAFAALTALAALAPRDGGAMSEDSSGDASKSELIDSVYYVLQRHLLRAANSCDGAVAAAAVAQAATLLGGLLLDALSSQLVLSVSAKLAGAALASAHAMVAEATQGTACTMVGTAASACVSGAMGTAVSAAGSAIGTAASRLPATLRALNGLQLSLSCAPRLWRGAEEACARELPAPAMEAAAKVEADAKLSAALEEGLDQLCASLTPRLKPRLDALRDRSYVLGSDEALAAAESASLVGPLVGELEAAMASALLGKLLSHCAQRIEALLLTKRVDMFGALQFERDVRALTGRLGALSSRSVRGHTARLTQVTALLSLEREAELAELWADGGLRLSAAEARAILALRVEFKKEAIAAVKLPS</sequence>
<dbReference type="Proteomes" id="UP000013827">
    <property type="component" value="Unassembled WGS sequence"/>
</dbReference>
<dbReference type="InterPro" id="IPR048684">
    <property type="entry name" value="COG4_C"/>
</dbReference>
<dbReference type="InterPro" id="IPR048682">
    <property type="entry name" value="COG4"/>
</dbReference>